<protein>
    <recommendedName>
        <fullName evidence="4">DUF5067 domain-containing protein</fullName>
    </recommendedName>
</protein>
<keyword evidence="3" id="KW-1185">Reference proteome</keyword>
<dbReference type="Proteomes" id="UP000830343">
    <property type="component" value="Chromosome"/>
</dbReference>
<evidence type="ECO:0000256" key="1">
    <source>
        <dbReference type="SAM" id="SignalP"/>
    </source>
</evidence>
<feature type="signal peptide" evidence="1">
    <location>
        <begin position="1"/>
        <end position="22"/>
    </location>
</feature>
<organism evidence="2 3">
    <name type="scientific">Macrococcus armenti</name>
    <dbReference type="NCBI Taxonomy" id="2875764"/>
    <lineage>
        <taxon>Bacteria</taxon>
        <taxon>Bacillati</taxon>
        <taxon>Bacillota</taxon>
        <taxon>Bacilli</taxon>
        <taxon>Bacillales</taxon>
        <taxon>Staphylococcaceae</taxon>
        <taxon>Macrococcus</taxon>
    </lineage>
</organism>
<dbReference type="PROSITE" id="PS51257">
    <property type="entry name" value="PROKAR_LIPOPROTEIN"/>
    <property type="match status" value="1"/>
</dbReference>
<sequence>MKKFSLIIFILALILASCSTNEEEKELTNDELLSKLQKRVKKTESLTLHSDNETITTYDKFTTKFTQSTNSEYDAINKSALKIEAESNHTKYNVKSVIFNLDNGDVTTYPKAKYLNYRARNADVDYFSSIQSQIVNLTHLIQDVVKPTIDDVKQEEQSISYKGKSKALLALYQYGFHQSSMNQIEMFNDITDLTVESGSYNISYNAQFEPTSLNFKLKVKGKIKNKPVQMIMNQTTDYSKFNRTNVQMYKEE</sequence>
<reference evidence="2" key="1">
    <citation type="submission" date="2022-03" db="EMBL/GenBank/DDBJ databases">
        <authorList>
            <person name="Vrbovska V."/>
            <person name="Kovarovic V."/>
            <person name="Botka T."/>
            <person name="Pantucek R."/>
        </authorList>
    </citation>
    <scope>NUCLEOTIDE SEQUENCE</scope>
    <source>
        <strain evidence="2">CCM 2609</strain>
    </source>
</reference>
<evidence type="ECO:0008006" key="4">
    <source>
        <dbReference type="Google" id="ProtNLM"/>
    </source>
</evidence>
<dbReference type="EMBL" id="CP094348">
    <property type="protein sequence ID" value="UOB20031.1"/>
    <property type="molecule type" value="Genomic_DNA"/>
</dbReference>
<evidence type="ECO:0000313" key="2">
    <source>
        <dbReference type="EMBL" id="UOB20031.1"/>
    </source>
</evidence>
<name>A0ABY3ZT09_9STAP</name>
<reference evidence="2" key="2">
    <citation type="submission" date="2022-04" db="EMBL/GenBank/DDBJ databases">
        <title>Antimicrobial genetic elements in methicillin-resistant Macrococcus armenti.</title>
        <authorList>
            <person name="Keller J.E."/>
            <person name="Schwendener S."/>
            <person name="Pantucek R."/>
            <person name="Perreten V."/>
        </authorList>
    </citation>
    <scope>NUCLEOTIDE SEQUENCE</scope>
    <source>
        <strain evidence="2">CCM 2609</strain>
    </source>
</reference>
<accession>A0ABY3ZT09</accession>
<feature type="chain" id="PRO_5045149682" description="DUF5067 domain-containing protein" evidence="1">
    <location>
        <begin position="23"/>
        <end position="252"/>
    </location>
</feature>
<dbReference type="RefSeq" id="WP_243365369.1">
    <property type="nucleotide sequence ID" value="NZ_CP094348.1"/>
</dbReference>
<gene>
    <name evidence="2" type="ORF">MRZ06_08305</name>
</gene>
<evidence type="ECO:0000313" key="3">
    <source>
        <dbReference type="Proteomes" id="UP000830343"/>
    </source>
</evidence>
<proteinExistence type="predicted"/>
<keyword evidence="1" id="KW-0732">Signal</keyword>